<dbReference type="EMBL" id="JAAKZW010000092">
    <property type="protein sequence ID" value="NGO78206.1"/>
    <property type="molecule type" value="Genomic_DNA"/>
</dbReference>
<dbReference type="Proteomes" id="UP000481109">
    <property type="component" value="Unassembled WGS sequence"/>
</dbReference>
<evidence type="ECO:0000313" key="5">
    <source>
        <dbReference type="Proteomes" id="UP000481109"/>
    </source>
</evidence>
<keyword evidence="2" id="KW-0472">Membrane</keyword>
<keyword evidence="2" id="KW-0812">Transmembrane</keyword>
<sequence length="323" mass="33702">MPPTPPGWYQDPEAPSHERWWDGTAWTPHTRVAQAQAVGHGLAPADPAQHTGQFGPPAPTATGGMGPSGGRGKLVALVAAGVVLVASIVTGVVVLGKGDKSDPGASTRTSPSAQATSPDDKPEPTQTESSGPPETDAKVLEDQLNGITLPIPEGWEKPDNTVEKAVTMTTEGTYPCPGDAGFCHHGRVTSRTVRDGAGKDPEVAAKTDISEAAKRSYDRDVIDRRPYNGITSHQELKAEPVVVAGSTGYLMRWRVKTEAGEGGYVQSVVFPKPGSDALIVVRFAFDAEDGPPLSLMDEITKGIRRIGDTGGTNGGVGSTIEPS</sequence>
<dbReference type="Pfam" id="PF10708">
    <property type="entry name" value="DUF2510"/>
    <property type="match status" value="1"/>
</dbReference>
<evidence type="ECO:0000256" key="2">
    <source>
        <dbReference type="SAM" id="Phobius"/>
    </source>
</evidence>
<feature type="domain" description="DUF2510" evidence="3">
    <location>
        <begin position="6"/>
        <end position="37"/>
    </location>
</feature>
<protein>
    <submittedName>
        <fullName evidence="4">DUF2510 domain-containing protein</fullName>
    </submittedName>
</protein>
<feature type="region of interest" description="Disordered" evidence="1">
    <location>
        <begin position="36"/>
        <end position="67"/>
    </location>
</feature>
<proteinExistence type="predicted"/>
<keyword evidence="5" id="KW-1185">Reference proteome</keyword>
<feature type="compositionally biased region" description="Polar residues" evidence="1">
    <location>
        <begin position="104"/>
        <end position="117"/>
    </location>
</feature>
<evidence type="ECO:0000313" key="4">
    <source>
        <dbReference type="EMBL" id="NGO78206.1"/>
    </source>
</evidence>
<evidence type="ECO:0000256" key="1">
    <source>
        <dbReference type="SAM" id="MobiDB-lite"/>
    </source>
</evidence>
<feature type="region of interest" description="Disordered" evidence="1">
    <location>
        <begin position="96"/>
        <end position="137"/>
    </location>
</feature>
<evidence type="ECO:0000259" key="3">
    <source>
        <dbReference type="Pfam" id="PF10708"/>
    </source>
</evidence>
<organism evidence="4 5">
    <name type="scientific">Streptomyces mesophilus</name>
    <dbReference type="NCBI Taxonomy" id="1775132"/>
    <lineage>
        <taxon>Bacteria</taxon>
        <taxon>Bacillati</taxon>
        <taxon>Actinomycetota</taxon>
        <taxon>Actinomycetes</taxon>
        <taxon>Kitasatosporales</taxon>
        <taxon>Streptomycetaceae</taxon>
        <taxon>Streptomyces</taxon>
    </lineage>
</organism>
<dbReference type="AlphaFoldDB" id="A0A6G4XKV3"/>
<gene>
    <name evidence="4" type="ORF">G6045_21435</name>
</gene>
<dbReference type="InterPro" id="IPR018929">
    <property type="entry name" value="DUF2510"/>
</dbReference>
<name>A0A6G4XKV3_9ACTN</name>
<feature type="transmembrane region" description="Helical" evidence="2">
    <location>
        <begin position="74"/>
        <end position="95"/>
    </location>
</feature>
<accession>A0A6G4XKV3</accession>
<keyword evidence="2" id="KW-1133">Transmembrane helix</keyword>
<comment type="caution">
    <text evidence="4">The sequence shown here is derived from an EMBL/GenBank/DDBJ whole genome shotgun (WGS) entry which is preliminary data.</text>
</comment>
<reference evidence="4 5" key="1">
    <citation type="submission" date="2020-02" db="EMBL/GenBank/DDBJ databases">
        <title>Whole-genome analyses of novel actinobacteria.</title>
        <authorList>
            <person name="Sahin N."/>
            <person name="Tokatli A."/>
        </authorList>
    </citation>
    <scope>NUCLEOTIDE SEQUENCE [LARGE SCALE GENOMIC DNA]</scope>
    <source>
        <strain evidence="4 5">YC504</strain>
    </source>
</reference>